<protein>
    <recommendedName>
        <fullName evidence="2">KRAB domain-containing protein</fullName>
    </recommendedName>
</protein>
<evidence type="ECO:0000256" key="1">
    <source>
        <dbReference type="SAM" id="MobiDB-lite"/>
    </source>
</evidence>
<evidence type="ECO:0000313" key="3">
    <source>
        <dbReference type="Ensembl" id="ENSSSCP00070027692.1"/>
    </source>
</evidence>
<organism evidence="3 4">
    <name type="scientific">Sus scrofa</name>
    <name type="common">Pig</name>
    <dbReference type="NCBI Taxonomy" id="9823"/>
    <lineage>
        <taxon>Eukaryota</taxon>
        <taxon>Metazoa</taxon>
        <taxon>Chordata</taxon>
        <taxon>Craniata</taxon>
        <taxon>Vertebrata</taxon>
        <taxon>Euteleostomi</taxon>
        <taxon>Mammalia</taxon>
        <taxon>Eutheria</taxon>
        <taxon>Laurasiatheria</taxon>
        <taxon>Artiodactyla</taxon>
        <taxon>Suina</taxon>
        <taxon>Suidae</taxon>
        <taxon>Sus</taxon>
    </lineage>
</organism>
<dbReference type="InterPro" id="IPR001909">
    <property type="entry name" value="KRAB"/>
</dbReference>
<evidence type="ECO:0000313" key="4">
    <source>
        <dbReference type="Proteomes" id="UP000314985"/>
    </source>
</evidence>
<dbReference type="CDD" id="cd07765">
    <property type="entry name" value="KRAB_A-box"/>
    <property type="match status" value="1"/>
</dbReference>
<dbReference type="GO" id="GO:0006355">
    <property type="term" value="P:regulation of DNA-templated transcription"/>
    <property type="evidence" value="ECO:0007669"/>
    <property type="project" value="InterPro"/>
</dbReference>
<accession>A0A4X1UF12</accession>
<evidence type="ECO:0000259" key="2">
    <source>
        <dbReference type="PROSITE" id="PS50805"/>
    </source>
</evidence>
<dbReference type="AlphaFoldDB" id="A0A4X1UF12"/>
<feature type="region of interest" description="Disordered" evidence="1">
    <location>
        <begin position="118"/>
        <end position="137"/>
    </location>
</feature>
<dbReference type="InterPro" id="IPR036051">
    <property type="entry name" value="KRAB_dom_sf"/>
</dbReference>
<dbReference type="Ensembl" id="ENSSSCT00070033156.1">
    <property type="protein sequence ID" value="ENSSSCP00070027692.1"/>
    <property type="gene ID" value="ENSSSCG00070016837.1"/>
</dbReference>
<dbReference type="PANTHER" id="PTHR23232">
    <property type="entry name" value="KRAB DOMAIN C2H2 ZINC FINGER"/>
    <property type="match status" value="1"/>
</dbReference>
<reference evidence="3" key="2">
    <citation type="submission" date="2025-08" db="UniProtKB">
        <authorList>
            <consortium name="Ensembl"/>
        </authorList>
    </citation>
    <scope>IDENTIFICATION</scope>
</reference>
<dbReference type="Pfam" id="PF01352">
    <property type="entry name" value="KRAB"/>
    <property type="match status" value="1"/>
</dbReference>
<dbReference type="InterPro" id="IPR050169">
    <property type="entry name" value="Krueppel_C2H2_ZnF"/>
</dbReference>
<feature type="domain" description="KRAB" evidence="2">
    <location>
        <begin position="14"/>
        <end position="94"/>
    </location>
</feature>
<dbReference type="SMART" id="SM00349">
    <property type="entry name" value="KRAB"/>
    <property type="match status" value="1"/>
</dbReference>
<dbReference type="SUPFAM" id="SSF109640">
    <property type="entry name" value="KRAB domain (Kruppel-associated box)"/>
    <property type="match status" value="1"/>
</dbReference>
<dbReference type="PROSITE" id="PS50805">
    <property type="entry name" value="KRAB"/>
    <property type="match status" value="1"/>
</dbReference>
<dbReference type="Gene3D" id="6.10.140.140">
    <property type="match status" value="1"/>
</dbReference>
<dbReference type="PANTHER" id="PTHR23232:SF158">
    <property type="entry name" value="KRAB DOMAIN-CONTAINING PROTEIN 5"/>
    <property type="match status" value="1"/>
</dbReference>
<name>A0A4X1UF12_PIG</name>
<proteinExistence type="predicted"/>
<reference evidence="4" key="1">
    <citation type="submission" date="2017-08" db="EMBL/GenBank/DDBJ databases">
        <title>USMARCv1.0.</title>
        <authorList>
            <person name="Hannum G.I."/>
            <person name="Koren S."/>
            <person name="Schroeder S.G."/>
            <person name="Chin S.C."/>
            <person name="Nonneman D.J."/>
            <person name="Becker S.A."/>
            <person name="Rosen B.D."/>
            <person name="Bickhart D.M."/>
            <person name="Putnam N.H."/>
            <person name="Green R.E."/>
            <person name="Tuggle C.K."/>
            <person name="Liu H."/>
            <person name="Rohrer G.A."/>
            <person name="Warr A."/>
            <person name="Hall R."/>
            <person name="Kim K."/>
            <person name="Hume D.A."/>
            <person name="Talbot R."/>
            <person name="Chow W."/>
            <person name="Howe K."/>
            <person name="Schwartz A.S."/>
            <person name="Watson M."/>
            <person name="Archibald A.L."/>
            <person name="Phillippy A.M."/>
            <person name="Smith T.P.L."/>
        </authorList>
    </citation>
    <scope>NUCLEOTIDE SEQUENCE [LARGE SCALE GENOMIC DNA]</scope>
</reference>
<sequence length="137" mass="15945">MGSWGNGSSFQGPLTLEDVAIEFSPEEWACLDPAQRALYRDVMLETCRNLLSLREHHVFPVRVIKQLQPKVNNDTGEVLQTVMWGRPDVYEVKLVYLNEIRENMFDFEHQWRKDERDDKGMPVIQGRNLTDGSDRHG</sequence>
<dbReference type="Proteomes" id="UP000314985">
    <property type="component" value="Unassembled WGS sequence"/>
</dbReference>